<evidence type="ECO:0000313" key="5">
    <source>
        <dbReference type="EMBL" id="MBC5687198.1"/>
    </source>
</evidence>
<dbReference type="SMART" id="SM00342">
    <property type="entry name" value="HTH_ARAC"/>
    <property type="match status" value="1"/>
</dbReference>
<evidence type="ECO:0000256" key="1">
    <source>
        <dbReference type="ARBA" id="ARBA00023015"/>
    </source>
</evidence>
<reference evidence="5 6" key="1">
    <citation type="submission" date="2020-08" db="EMBL/GenBank/DDBJ databases">
        <title>Genome public.</title>
        <authorList>
            <person name="Liu C."/>
            <person name="Sun Q."/>
        </authorList>
    </citation>
    <scope>NUCLEOTIDE SEQUENCE [LARGE SCALE GENOMIC DNA]</scope>
    <source>
        <strain evidence="5 6">NSJ-9</strain>
    </source>
</reference>
<name>A0ABR7GIU3_9FIRM</name>
<dbReference type="Gene3D" id="1.10.10.60">
    <property type="entry name" value="Homeodomain-like"/>
    <property type="match status" value="2"/>
</dbReference>
<evidence type="ECO:0000256" key="3">
    <source>
        <dbReference type="ARBA" id="ARBA00023163"/>
    </source>
</evidence>
<dbReference type="SUPFAM" id="SSF46689">
    <property type="entry name" value="Homeodomain-like"/>
    <property type="match status" value="2"/>
</dbReference>
<dbReference type="RefSeq" id="WP_186854702.1">
    <property type="nucleotide sequence ID" value="NZ_JACOPG010000005.1"/>
</dbReference>
<proteinExistence type="predicted"/>
<protein>
    <submittedName>
        <fullName evidence="5">Helix-turn-helix transcriptional regulator</fullName>
    </submittedName>
</protein>
<sequence>MEELNSLTKPTLTDVDIQNRLSLLLEFLQCNEVLYLWQYDTEGNCLWTNSSLPIYDTMLRHAKDFDEIIAFGQDHDTPLMITSLTGMMWSVVYQKDIAHQLSRIHIIGPVFTAMLSDDTIALLQKRPDIREHWKVKLYDYLRQVPVVTTTNFIKYTLMLHFSINNEHLKPSDITYADFNYDSFADRSTKSVDYASYWARENVMLDIIRTGDIYRKSSLGPASAHLSNMQPHNIQELERTRQYTIIFIGLCIRAAIDGGVSPDTAFSRGNIYLNNLSHAKSYGDITASAQLAFDDFLFLVHNHLHLNQYSENIKACIDYIELHTDDDLNIPLLAEKIGYSDYYLSKKFKKEVGVNINAYIKKARVQKAAYLLVSSKMSIQEISDMLHFGNRNFFCRAFKEEMHTTPAAFRTSHQKY</sequence>
<dbReference type="EMBL" id="JACOPG010000005">
    <property type="protein sequence ID" value="MBC5687198.1"/>
    <property type="molecule type" value="Genomic_DNA"/>
</dbReference>
<evidence type="ECO:0000259" key="4">
    <source>
        <dbReference type="PROSITE" id="PS01124"/>
    </source>
</evidence>
<comment type="caution">
    <text evidence="5">The sequence shown here is derived from an EMBL/GenBank/DDBJ whole genome shotgun (WGS) entry which is preliminary data.</text>
</comment>
<evidence type="ECO:0000256" key="2">
    <source>
        <dbReference type="ARBA" id="ARBA00023125"/>
    </source>
</evidence>
<keyword evidence="2" id="KW-0238">DNA-binding</keyword>
<keyword evidence="3" id="KW-0804">Transcription</keyword>
<dbReference type="PANTHER" id="PTHR43280:SF28">
    <property type="entry name" value="HTH-TYPE TRANSCRIPTIONAL ACTIVATOR RHAS"/>
    <property type="match status" value="1"/>
</dbReference>
<dbReference type="PANTHER" id="PTHR43280">
    <property type="entry name" value="ARAC-FAMILY TRANSCRIPTIONAL REGULATOR"/>
    <property type="match status" value="1"/>
</dbReference>
<dbReference type="Proteomes" id="UP000643810">
    <property type="component" value="Unassembled WGS sequence"/>
</dbReference>
<organism evidence="5 6">
    <name type="scientific">Roseburia lenta</name>
    <dbReference type="NCBI Taxonomy" id="2763061"/>
    <lineage>
        <taxon>Bacteria</taxon>
        <taxon>Bacillati</taxon>
        <taxon>Bacillota</taxon>
        <taxon>Clostridia</taxon>
        <taxon>Lachnospirales</taxon>
        <taxon>Lachnospiraceae</taxon>
        <taxon>Roseburia</taxon>
    </lineage>
</organism>
<feature type="domain" description="HTH araC/xylS-type" evidence="4">
    <location>
        <begin position="313"/>
        <end position="411"/>
    </location>
</feature>
<keyword evidence="6" id="KW-1185">Reference proteome</keyword>
<evidence type="ECO:0000313" key="6">
    <source>
        <dbReference type="Proteomes" id="UP000643810"/>
    </source>
</evidence>
<dbReference type="InterPro" id="IPR018060">
    <property type="entry name" value="HTH_AraC"/>
</dbReference>
<dbReference type="InterPro" id="IPR009057">
    <property type="entry name" value="Homeodomain-like_sf"/>
</dbReference>
<gene>
    <name evidence="5" type="ORF">H8R94_11405</name>
</gene>
<dbReference type="Pfam" id="PF12833">
    <property type="entry name" value="HTH_18"/>
    <property type="match status" value="1"/>
</dbReference>
<keyword evidence="1" id="KW-0805">Transcription regulation</keyword>
<dbReference type="PROSITE" id="PS01124">
    <property type="entry name" value="HTH_ARAC_FAMILY_2"/>
    <property type="match status" value="1"/>
</dbReference>
<accession>A0ABR7GIU3</accession>